<dbReference type="InterPro" id="IPR000073">
    <property type="entry name" value="AB_hydrolase_1"/>
</dbReference>
<dbReference type="Pfam" id="PF10329">
    <property type="entry name" value="DUF2417"/>
    <property type="match status" value="1"/>
</dbReference>
<dbReference type="PANTHER" id="PTHR43139">
    <property type="entry name" value="SI:DKEY-122A22.2"/>
    <property type="match status" value="1"/>
</dbReference>
<dbReference type="InterPro" id="IPR029058">
    <property type="entry name" value="AB_hydrolase_fold"/>
</dbReference>
<feature type="domain" description="AB hydrolase-1" evidence="3">
    <location>
        <begin position="355"/>
        <end position="614"/>
    </location>
</feature>
<evidence type="ECO:0000313" key="5">
    <source>
        <dbReference type="EMBL" id="KTB04858.1"/>
    </source>
</evidence>
<feature type="transmembrane region" description="Helical" evidence="2">
    <location>
        <begin position="112"/>
        <end position="135"/>
    </location>
</feature>
<dbReference type="VEuPathDB" id="FungiDB:GVI51_L03751"/>
<sequence length="637" mass="73915">MPTSIIASDKSVKSLPQTSLNQSEMNGDYSNEQVDERQLAVSTNTTVENEREPLINVPESKRNIGGRYGSNECVNREAHDNDNPALAVAHNIQDKLYQMHKDYRVFIHNSKWILNLMILLNTIWLVITFINDFFFNMSLFGYSNRYGSFNDLCLIFVAIVANSLNLWFNQLGLYSSLDVVQNISLCLLTLFNLFLLLIVKYTRERIGSIAIFTYLWTAFAFVIGSVLDFYLLKFNDELYKNNNIIAERETQGHEQYDNKHTLREWLYIAIRSVAKLGLLIFMAFYTLNTLLTAWDISRTSNTVVSSYPSQMVFTEAASYENYHWVDDNHTYKIHITCYGDIFNNTDLDNDNNQAIVLFEHGGYDTGYRSGTWIQELYHLNRIKRFCMYERPGYGLSDSPPAPISISMVAEGLKYALLNEAKIKGPFVTVGYDMGGLFTRVFTAKNIDIVQGMMLVDAWHEDLLLKNYLKRMLPPVDDDDPSRNPDDRSWLPQEIGRHNEFKLWWQGLWSTLGLRLQSSWLVAHHGSRDRIFGRDLPYQGRFLRAKFLESITSSILSYRDVINSNDRLIDVKTSIVSSKDMVKKSYRWGNWQRELTKISRKTQEWKVVDGGHEVYKYNLGKQQTQDVLLRLVGEKDRY</sequence>
<comment type="caution">
    <text evidence="4">The sequence shown here is derived from an EMBL/GenBank/DDBJ whole genome shotgun (WGS) entry which is preliminary data.</text>
</comment>
<dbReference type="FunFam" id="3.40.50.1820:FF:000322">
    <property type="entry name" value="Integral membrane protein"/>
    <property type="match status" value="1"/>
</dbReference>
<dbReference type="VEuPathDB" id="FungiDB:B1J91_L03938g"/>
<dbReference type="InterPro" id="IPR019431">
    <property type="entry name" value="DUF2417"/>
</dbReference>
<gene>
    <name evidence="4" type="ORF">AO440_004601</name>
    <name evidence="5" type="ORF">AO440_004985</name>
</gene>
<keyword evidence="2" id="KW-0812">Transmembrane</keyword>
<feature type="transmembrane region" description="Helical" evidence="2">
    <location>
        <begin position="180"/>
        <end position="199"/>
    </location>
</feature>
<proteinExistence type="predicted"/>
<dbReference type="AlphaFoldDB" id="A0A0W0D5A5"/>
<reference evidence="4 6" key="1">
    <citation type="submission" date="2015-10" db="EMBL/GenBank/DDBJ databases">
        <title>Draft genomes sequences of Candida glabrata isolates 1A, 1B, 2A, 2B, 3A and 3B.</title>
        <authorList>
            <person name="Haavelsrud O.E."/>
            <person name="Gaustad P."/>
        </authorList>
    </citation>
    <scope>NUCLEOTIDE SEQUENCE [LARGE SCALE GENOMIC DNA]</scope>
    <source>
        <strain evidence="4">910700640</strain>
    </source>
</reference>
<feature type="transmembrane region" description="Helical" evidence="2">
    <location>
        <begin position="147"/>
        <end position="168"/>
    </location>
</feature>
<keyword evidence="2" id="KW-0472">Membrane</keyword>
<protein>
    <submittedName>
        <fullName evidence="4">Putative vacuolar membrane protein SC</fullName>
    </submittedName>
</protein>
<dbReference type="EMBL" id="LLZZ01000132">
    <property type="protein sequence ID" value="KTB01069.1"/>
    <property type="molecule type" value="Genomic_DNA"/>
</dbReference>
<evidence type="ECO:0000256" key="2">
    <source>
        <dbReference type="SAM" id="Phobius"/>
    </source>
</evidence>
<dbReference type="PANTHER" id="PTHR43139:SF52">
    <property type="entry name" value="SI:DKEY-122A22.2"/>
    <property type="match status" value="1"/>
</dbReference>
<keyword evidence="2" id="KW-1133">Transmembrane helix</keyword>
<dbReference type="Proteomes" id="UP000054886">
    <property type="component" value="Unassembled WGS sequence"/>
</dbReference>
<feature type="compositionally biased region" description="Polar residues" evidence="1">
    <location>
        <begin position="14"/>
        <end position="32"/>
    </location>
</feature>
<feature type="region of interest" description="Disordered" evidence="1">
    <location>
        <begin position="1"/>
        <end position="32"/>
    </location>
</feature>
<dbReference type="GO" id="GO:0005783">
    <property type="term" value="C:endoplasmic reticulum"/>
    <property type="evidence" value="ECO:0007669"/>
    <property type="project" value="TreeGrafter"/>
</dbReference>
<organism evidence="4 6">
    <name type="scientific">Candida glabrata</name>
    <name type="common">Yeast</name>
    <name type="synonym">Torulopsis glabrata</name>
    <dbReference type="NCBI Taxonomy" id="5478"/>
    <lineage>
        <taxon>Eukaryota</taxon>
        <taxon>Fungi</taxon>
        <taxon>Dikarya</taxon>
        <taxon>Ascomycota</taxon>
        <taxon>Saccharomycotina</taxon>
        <taxon>Saccharomycetes</taxon>
        <taxon>Saccharomycetales</taxon>
        <taxon>Saccharomycetaceae</taxon>
        <taxon>Nakaseomyces</taxon>
    </lineage>
</organism>
<dbReference type="VEuPathDB" id="FungiDB:GWK60_L11297"/>
<name>A0A0W0D5A5_CANGB</name>
<evidence type="ECO:0000313" key="4">
    <source>
        <dbReference type="EMBL" id="KTB01069.1"/>
    </source>
</evidence>
<dbReference type="SUPFAM" id="SSF53474">
    <property type="entry name" value="alpha/beta-Hydrolases"/>
    <property type="match status" value="1"/>
</dbReference>
<dbReference type="Pfam" id="PF00561">
    <property type="entry name" value="Abhydrolase_1"/>
    <property type="match status" value="1"/>
</dbReference>
<feature type="transmembrane region" description="Helical" evidence="2">
    <location>
        <begin position="265"/>
        <end position="287"/>
    </location>
</feature>
<dbReference type="EMBL" id="LLZZ01000115">
    <property type="protein sequence ID" value="KTB04858.1"/>
    <property type="molecule type" value="Genomic_DNA"/>
</dbReference>
<accession>A0A0W0D5A5</accession>
<evidence type="ECO:0000259" key="3">
    <source>
        <dbReference type="Pfam" id="PF00561"/>
    </source>
</evidence>
<dbReference type="Gene3D" id="3.40.50.1820">
    <property type="entry name" value="alpha/beta hydrolase"/>
    <property type="match status" value="1"/>
</dbReference>
<dbReference type="VEuPathDB" id="FungiDB:CAGL0L03938g"/>
<dbReference type="InterPro" id="IPR052370">
    <property type="entry name" value="Meta-cleavage_hydrolase"/>
</dbReference>
<evidence type="ECO:0000313" key="6">
    <source>
        <dbReference type="Proteomes" id="UP000054886"/>
    </source>
</evidence>
<evidence type="ECO:0000256" key="1">
    <source>
        <dbReference type="SAM" id="MobiDB-lite"/>
    </source>
</evidence>
<feature type="transmembrane region" description="Helical" evidence="2">
    <location>
        <begin position="211"/>
        <end position="232"/>
    </location>
</feature>